<keyword evidence="4 9" id="KW-0547">Nucleotide-binding</keyword>
<dbReference type="EC" id="6.1.1.19" evidence="2"/>
<evidence type="ECO:0000256" key="2">
    <source>
        <dbReference type="ARBA" id="ARBA00012837"/>
    </source>
</evidence>
<evidence type="ECO:0000256" key="1">
    <source>
        <dbReference type="ARBA" id="ARBA00005594"/>
    </source>
</evidence>
<dbReference type="SUPFAM" id="SSF52374">
    <property type="entry name" value="Nucleotidylyl transferase"/>
    <property type="match status" value="1"/>
</dbReference>
<evidence type="ECO:0000256" key="4">
    <source>
        <dbReference type="ARBA" id="ARBA00022741"/>
    </source>
</evidence>
<dbReference type="InterPro" id="IPR035684">
    <property type="entry name" value="ArgRS_core"/>
</dbReference>
<gene>
    <name evidence="11" type="primary">argS</name>
    <name evidence="11" type="ORF">C484_06424</name>
</gene>
<comment type="caution">
    <text evidence="11">The sequence shown here is derived from an EMBL/GenBank/DDBJ whole genome shotgun (WGS) entry which is preliminary data.</text>
</comment>
<evidence type="ECO:0000256" key="9">
    <source>
        <dbReference type="RuleBase" id="RU363038"/>
    </source>
</evidence>
<dbReference type="Gene3D" id="3.40.50.620">
    <property type="entry name" value="HUPs"/>
    <property type="match status" value="1"/>
</dbReference>
<keyword evidence="12" id="KW-1185">Reference proteome</keyword>
<dbReference type="STRING" id="1230458.C484_06424"/>
<accession>M0A835</accession>
<dbReference type="PANTHER" id="PTHR11956">
    <property type="entry name" value="ARGINYL-TRNA SYNTHETASE"/>
    <property type="match status" value="1"/>
</dbReference>
<proteinExistence type="inferred from homology"/>
<dbReference type="GO" id="GO:0005524">
    <property type="term" value="F:ATP binding"/>
    <property type="evidence" value="ECO:0007669"/>
    <property type="project" value="UniProtKB-KW"/>
</dbReference>
<dbReference type="Pfam" id="PF00750">
    <property type="entry name" value="tRNA-synt_1d"/>
    <property type="match status" value="1"/>
</dbReference>
<dbReference type="EMBL" id="AOIL01000018">
    <property type="protein sequence ID" value="ELY94037.1"/>
    <property type="molecule type" value="Genomic_DNA"/>
</dbReference>
<organism evidence="11 12">
    <name type="scientific">Natrialba taiwanensis DSM 12281</name>
    <dbReference type="NCBI Taxonomy" id="1230458"/>
    <lineage>
        <taxon>Archaea</taxon>
        <taxon>Methanobacteriati</taxon>
        <taxon>Methanobacteriota</taxon>
        <taxon>Stenosarchaea group</taxon>
        <taxon>Halobacteria</taxon>
        <taxon>Halobacteriales</taxon>
        <taxon>Natrialbaceae</taxon>
        <taxon>Natrialba</taxon>
    </lineage>
</organism>
<dbReference type="AlphaFoldDB" id="M0A835"/>
<keyword evidence="3 9" id="KW-0436">Ligase</keyword>
<protein>
    <recommendedName>
        <fullName evidence="2">arginine--tRNA ligase</fullName>
        <ecNumber evidence="2">6.1.1.19</ecNumber>
    </recommendedName>
</protein>
<sequence>KNLVFLRSDGTSLYPTRDLAHHEWKFDNYDRAVTVLGEDHKLQARQLRTALKLLGNDTDPLRQVLYSYVNLPEGKMSTRRGTGVDLDDLLDEAIDRAREEVEDRLDDRIRDDDLTDDDIERIAHQVGIGAVRYDIVAKQPTKAITFEWDRALDFEAQSAPYVQYVHARCCGILAEAGFDPAEPLAAAGQRAELDLDALDADLLGTPAEQALLETIARFPAVIDEAAADLEPHQIATYTREFADRFNAFYRECPVLADDVDPAVRETRLALVAASKHTMANALSILGVAAPRSM</sequence>
<keyword evidence="5 9" id="KW-0067">ATP-binding</keyword>
<dbReference type="GO" id="GO:0006420">
    <property type="term" value="P:arginyl-tRNA aminoacylation"/>
    <property type="evidence" value="ECO:0007669"/>
    <property type="project" value="InterPro"/>
</dbReference>
<dbReference type="PATRIC" id="fig|1230458.4.peg.1298"/>
<dbReference type="SUPFAM" id="SSF47323">
    <property type="entry name" value="Anticodon-binding domain of a subclass of class I aminoacyl-tRNA synthetases"/>
    <property type="match status" value="1"/>
</dbReference>
<dbReference type="GO" id="GO:0004814">
    <property type="term" value="F:arginine-tRNA ligase activity"/>
    <property type="evidence" value="ECO:0007669"/>
    <property type="project" value="UniProtKB-EC"/>
</dbReference>
<evidence type="ECO:0000313" key="11">
    <source>
        <dbReference type="EMBL" id="ELY94037.1"/>
    </source>
</evidence>
<name>M0A835_9EURY</name>
<dbReference type="Pfam" id="PF05746">
    <property type="entry name" value="DALR_1"/>
    <property type="match status" value="1"/>
</dbReference>
<comment type="catalytic activity">
    <reaction evidence="8">
        <text>tRNA(Arg) + L-arginine + ATP = L-arginyl-tRNA(Arg) + AMP + diphosphate</text>
        <dbReference type="Rhea" id="RHEA:20301"/>
        <dbReference type="Rhea" id="RHEA-COMP:9658"/>
        <dbReference type="Rhea" id="RHEA-COMP:9673"/>
        <dbReference type="ChEBI" id="CHEBI:30616"/>
        <dbReference type="ChEBI" id="CHEBI:32682"/>
        <dbReference type="ChEBI" id="CHEBI:33019"/>
        <dbReference type="ChEBI" id="CHEBI:78442"/>
        <dbReference type="ChEBI" id="CHEBI:78513"/>
        <dbReference type="ChEBI" id="CHEBI:456215"/>
        <dbReference type="EC" id="6.1.1.19"/>
    </reaction>
</comment>
<evidence type="ECO:0000256" key="6">
    <source>
        <dbReference type="ARBA" id="ARBA00022917"/>
    </source>
</evidence>
<dbReference type="InterPro" id="IPR009080">
    <property type="entry name" value="tRNAsynth_Ia_anticodon-bd"/>
</dbReference>
<dbReference type="Proteomes" id="UP000011648">
    <property type="component" value="Unassembled WGS sequence"/>
</dbReference>
<dbReference type="InterPro" id="IPR001278">
    <property type="entry name" value="Arg-tRNA-ligase"/>
</dbReference>
<keyword evidence="7 9" id="KW-0030">Aminoacyl-tRNA synthetase</keyword>
<dbReference type="Gene3D" id="1.10.730.10">
    <property type="entry name" value="Isoleucyl-tRNA Synthetase, Domain 1"/>
    <property type="match status" value="1"/>
</dbReference>
<dbReference type="PANTHER" id="PTHR11956:SF5">
    <property type="entry name" value="ARGININE--TRNA LIGASE, CYTOPLASMIC"/>
    <property type="match status" value="1"/>
</dbReference>
<evidence type="ECO:0000256" key="7">
    <source>
        <dbReference type="ARBA" id="ARBA00023146"/>
    </source>
</evidence>
<evidence type="ECO:0000313" key="12">
    <source>
        <dbReference type="Proteomes" id="UP000011648"/>
    </source>
</evidence>
<evidence type="ECO:0000256" key="3">
    <source>
        <dbReference type="ARBA" id="ARBA00022598"/>
    </source>
</evidence>
<keyword evidence="6 9" id="KW-0648">Protein biosynthesis</keyword>
<feature type="domain" description="DALR anticodon binding" evidence="10">
    <location>
        <begin position="162"/>
        <end position="293"/>
    </location>
</feature>
<evidence type="ECO:0000259" key="10">
    <source>
        <dbReference type="SMART" id="SM00836"/>
    </source>
</evidence>
<dbReference type="OrthoDB" id="372102at2157"/>
<evidence type="ECO:0000256" key="8">
    <source>
        <dbReference type="ARBA" id="ARBA00049339"/>
    </source>
</evidence>
<evidence type="ECO:0000256" key="5">
    <source>
        <dbReference type="ARBA" id="ARBA00022840"/>
    </source>
</evidence>
<dbReference type="RefSeq" id="WP_006825105.1">
    <property type="nucleotide sequence ID" value="NZ_AOIL01000018.1"/>
</dbReference>
<reference evidence="11 12" key="1">
    <citation type="journal article" date="2014" name="PLoS Genet.">
        <title>Phylogenetically driven sequencing of extremely halophilic archaea reveals strategies for static and dynamic osmo-response.</title>
        <authorList>
            <person name="Becker E.A."/>
            <person name="Seitzer P.M."/>
            <person name="Tritt A."/>
            <person name="Larsen D."/>
            <person name="Krusor M."/>
            <person name="Yao A.I."/>
            <person name="Wu D."/>
            <person name="Madern D."/>
            <person name="Eisen J.A."/>
            <person name="Darling A.E."/>
            <person name="Facciotti M.T."/>
        </authorList>
    </citation>
    <scope>NUCLEOTIDE SEQUENCE [LARGE SCALE GENOMIC DNA]</scope>
    <source>
        <strain evidence="11 12">DSM 12281</strain>
    </source>
</reference>
<feature type="non-terminal residue" evidence="11">
    <location>
        <position position="1"/>
    </location>
</feature>
<dbReference type="InterPro" id="IPR008909">
    <property type="entry name" value="DALR_anticod-bd"/>
</dbReference>
<comment type="similarity">
    <text evidence="1 9">Belongs to the class-I aminoacyl-tRNA synthetase family.</text>
</comment>
<dbReference type="InterPro" id="IPR014729">
    <property type="entry name" value="Rossmann-like_a/b/a_fold"/>
</dbReference>
<dbReference type="SMART" id="SM00836">
    <property type="entry name" value="DALR_1"/>
    <property type="match status" value="1"/>
</dbReference>